<dbReference type="InterPro" id="IPR000462">
    <property type="entry name" value="CDP-OH_P_trans"/>
</dbReference>
<dbReference type="EC" id="2.7.8.11" evidence="5"/>
<evidence type="ECO:0000313" key="6">
    <source>
        <dbReference type="Proteomes" id="UP001527925"/>
    </source>
</evidence>
<protein>
    <submittedName>
        <fullName evidence="5">Phosphatidylinositol synthase 1 (CDP-alcohol phosphatidyltransferase1)</fullName>
        <ecNumber evidence="5">2.7.8.11</ecNumber>
    </submittedName>
</protein>
<organism evidence="5 6">
    <name type="scientific">Polyrhizophydium stewartii</name>
    <dbReference type="NCBI Taxonomy" id="2732419"/>
    <lineage>
        <taxon>Eukaryota</taxon>
        <taxon>Fungi</taxon>
        <taxon>Fungi incertae sedis</taxon>
        <taxon>Chytridiomycota</taxon>
        <taxon>Chytridiomycota incertae sedis</taxon>
        <taxon>Chytridiomycetes</taxon>
        <taxon>Rhizophydiales</taxon>
        <taxon>Rhizophydiales incertae sedis</taxon>
        <taxon>Polyrhizophydium</taxon>
    </lineage>
</organism>
<dbReference type="Proteomes" id="UP001527925">
    <property type="component" value="Unassembled WGS sequence"/>
</dbReference>
<dbReference type="GO" id="GO:0003881">
    <property type="term" value="F:CDP-diacylglycerol-inositol 3-phosphatidyltransferase activity"/>
    <property type="evidence" value="ECO:0007669"/>
    <property type="project" value="UniProtKB-EC"/>
</dbReference>
<dbReference type="PANTHER" id="PTHR38696:SF1">
    <property type="entry name" value="MEDIATOR OF RNA POLYMERASE II TRANSCRIPTION SUBUNIT 13"/>
    <property type="match status" value="1"/>
</dbReference>
<feature type="transmembrane region" description="Helical" evidence="4">
    <location>
        <begin position="151"/>
        <end position="170"/>
    </location>
</feature>
<feature type="transmembrane region" description="Helical" evidence="4">
    <location>
        <begin position="176"/>
        <end position="195"/>
    </location>
</feature>
<feature type="transmembrane region" description="Helical" evidence="4">
    <location>
        <begin position="20"/>
        <end position="40"/>
    </location>
</feature>
<name>A0ABR4N3T2_9FUNG</name>
<comment type="similarity">
    <text evidence="2">Belongs to the CDP-alcohol phosphatidyltransferase class-I family.</text>
</comment>
<reference evidence="5 6" key="1">
    <citation type="submission" date="2023-09" db="EMBL/GenBank/DDBJ databases">
        <title>Pangenome analysis of Batrachochytrium dendrobatidis and related Chytrids.</title>
        <authorList>
            <person name="Yacoub M.N."/>
            <person name="Stajich J.E."/>
            <person name="James T.Y."/>
        </authorList>
    </citation>
    <scope>NUCLEOTIDE SEQUENCE [LARGE SCALE GENOMIC DNA]</scope>
    <source>
        <strain evidence="5 6">JEL0888</strain>
    </source>
</reference>
<keyword evidence="6" id="KW-1185">Reference proteome</keyword>
<evidence type="ECO:0000313" key="5">
    <source>
        <dbReference type="EMBL" id="KAL2914144.1"/>
    </source>
</evidence>
<keyword evidence="1 2" id="KW-0808">Transferase</keyword>
<keyword evidence="4" id="KW-0812">Transmembrane</keyword>
<evidence type="ECO:0000256" key="3">
    <source>
        <dbReference type="SAM" id="MobiDB-lite"/>
    </source>
</evidence>
<dbReference type="Gene3D" id="1.20.120.1760">
    <property type="match status" value="1"/>
</dbReference>
<dbReference type="Pfam" id="PF01066">
    <property type="entry name" value="CDP-OH_P_transf"/>
    <property type="match status" value="1"/>
</dbReference>
<keyword evidence="4" id="KW-1133">Transmembrane helix</keyword>
<proteinExistence type="inferred from homology"/>
<feature type="region of interest" description="Disordered" evidence="3">
    <location>
        <begin position="248"/>
        <end position="268"/>
    </location>
</feature>
<comment type="caution">
    <text evidence="5">The sequence shown here is derived from an EMBL/GenBank/DDBJ whole genome shotgun (WGS) entry which is preliminary data.</text>
</comment>
<dbReference type="PROSITE" id="PS00379">
    <property type="entry name" value="CDP_ALCOHOL_P_TRANSF"/>
    <property type="match status" value="1"/>
</dbReference>
<accession>A0ABR4N3T2</accession>
<dbReference type="EMBL" id="JADGIZ020000037">
    <property type="protein sequence ID" value="KAL2914144.1"/>
    <property type="molecule type" value="Genomic_DNA"/>
</dbReference>
<evidence type="ECO:0000256" key="4">
    <source>
        <dbReference type="SAM" id="Phobius"/>
    </source>
</evidence>
<sequence length="744" mass="79471">MSNTGPTLSHKLETENVFLFAPNLIGYARVILGVLSLLFMNSSPWTFFLLYSASCLLDALDGHAARYFNQTSRFGAVLDMVTDRSSTACLMVHLAVINPEYTFLLQLLIALDLSSHYMQMYASLTSGLESHKTVSESTPYLLKLYYTDRTVLFFVCLFNELFFILWYLIAHGQGGFVVYAFVVVSLPVCVFKQALNVVQLVAAAAAAAAAAADDQACIELEYPSGVNILYGPAALVAVVRGAIKQCWPRGTSSESGAGGSGRTGRPAATPHQFQLLGNPWNPFGHDTVRSRELLLGILRDMAGAGWRLVSALSISKQCRRDSLVFERLPLVGSCMFAVSLHTTCRLRLIGLGGLPAAARAGITSAVRDAIGEAWAAHGGIRAESTYARTAHQFRVAGEPWASNSDAEDTDGPKIVAAVVEAALRLGWRTYGCVDTTTTKSIWFQDHEPQAANRVGLDTWVFQAPLGALEAAAGATDGAAVHAGIPVPPANAVSVMCLAIRGSSLLRLAAGSISELAPLIETVIAASWPRGSSRPKSARAGRAVDFQLHSTPWYWAEAGALEGRLFVLRMLGVLAAMGWHIVAPAGTVNRRLQNVGLFFERWGGAAAATAAAGPVVRMPVSSHFVGIALEGSALIWLFGDMATIEMLAGVVAAALGRVFGLNRDPVPRRVLPGQGGGGIDMGALEWQLPAALWLPKRHEELIEAHRAVSSVLAALHGAGYNLCMSLDVTTKEDNNDTLFLRSMGV</sequence>
<keyword evidence="4" id="KW-0472">Membrane</keyword>
<evidence type="ECO:0000256" key="1">
    <source>
        <dbReference type="ARBA" id="ARBA00022679"/>
    </source>
</evidence>
<dbReference type="InterPro" id="IPR043130">
    <property type="entry name" value="CDP-OH_PTrfase_TM_dom"/>
</dbReference>
<evidence type="ECO:0000256" key="2">
    <source>
        <dbReference type="RuleBase" id="RU003750"/>
    </source>
</evidence>
<dbReference type="PANTHER" id="PTHR38696">
    <property type="entry name" value="MEDIATOR OF RNA POLYMERASE II TRANSCRIPTION SUBUNIT 13"/>
    <property type="match status" value="1"/>
</dbReference>
<gene>
    <name evidence="5" type="primary">pis1_1</name>
    <name evidence="5" type="ORF">HK105_206402</name>
</gene>
<dbReference type="InterPro" id="IPR048254">
    <property type="entry name" value="CDP_ALCOHOL_P_TRANSF_CS"/>
</dbReference>